<evidence type="ECO:0000313" key="2">
    <source>
        <dbReference type="EMBL" id="UOE27279.1"/>
    </source>
</evidence>
<dbReference type="Proteomes" id="UP000831304">
    <property type="component" value="Chromosome"/>
</dbReference>
<evidence type="ECO:0000256" key="1">
    <source>
        <dbReference type="SAM" id="MobiDB-lite"/>
    </source>
</evidence>
<keyword evidence="3" id="KW-1185">Reference proteome</keyword>
<dbReference type="EMBL" id="CP094533">
    <property type="protein sequence ID" value="UOE27279.1"/>
    <property type="molecule type" value="Genomic_DNA"/>
</dbReference>
<gene>
    <name evidence="2" type="ORF">MTP13_05725</name>
</gene>
<evidence type="ECO:0000313" key="3">
    <source>
        <dbReference type="Proteomes" id="UP000831304"/>
    </source>
</evidence>
<sequence>MTRSPAFPGASPIEHAEIFTVPESGERIRVRCRCARGADHEFRREGSDGRGSATVLADPVRVRRG</sequence>
<dbReference type="RefSeq" id="WP_243570121.1">
    <property type="nucleotide sequence ID" value="NZ_BAAARD010000002.1"/>
</dbReference>
<reference evidence="2 3" key="1">
    <citation type="submission" date="2022-03" db="EMBL/GenBank/DDBJ databases">
        <title>Agromyces sp. isolated from the gut of P. brevitarsis seulensis larvae.</title>
        <authorList>
            <person name="Won M."/>
            <person name="Kwon S.-W."/>
        </authorList>
    </citation>
    <scope>NUCLEOTIDE SEQUENCE [LARGE SCALE GENOMIC DNA]</scope>
    <source>
        <strain evidence="2 3">KACC 16215</strain>
    </source>
</reference>
<protein>
    <submittedName>
        <fullName evidence="2">Uncharacterized protein</fullName>
    </submittedName>
</protein>
<organism evidence="2 3">
    <name type="scientific">Agromyces soli</name>
    <dbReference type="NCBI Taxonomy" id="659012"/>
    <lineage>
        <taxon>Bacteria</taxon>
        <taxon>Bacillati</taxon>
        <taxon>Actinomycetota</taxon>
        <taxon>Actinomycetes</taxon>
        <taxon>Micrococcales</taxon>
        <taxon>Microbacteriaceae</taxon>
        <taxon>Agromyces</taxon>
    </lineage>
</organism>
<proteinExistence type="predicted"/>
<name>A0ABY4AVU2_9MICO</name>
<accession>A0ABY4AVU2</accession>
<feature type="region of interest" description="Disordered" evidence="1">
    <location>
        <begin position="42"/>
        <end position="65"/>
    </location>
</feature>